<dbReference type="Proteomes" id="UP000179230">
    <property type="component" value="Unassembled WGS sequence"/>
</dbReference>
<name>A0A1F6FPQ4_9BACT</name>
<evidence type="ECO:0000313" key="3">
    <source>
        <dbReference type="Proteomes" id="UP000179230"/>
    </source>
</evidence>
<gene>
    <name evidence="2" type="ORF">A2592_02505</name>
</gene>
<evidence type="ECO:0000256" key="1">
    <source>
        <dbReference type="SAM" id="MobiDB-lite"/>
    </source>
</evidence>
<proteinExistence type="predicted"/>
<evidence type="ECO:0000313" key="2">
    <source>
        <dbReference type="EMBL" id="OGG87834.1"/>
    </source>
</evidence>
<dbReference type="InterPro" id="IPR038116">
    <property type="entry name" value="TrpR-like_sf"/>
</dbReference>
<accession>A0A1F6FPQ4</accession>
<dbReference type="EMBL" id="MFMT01000040">
    <property type="protein sequence ID" value="OGG87834.1"/>
    <property type="molecule type" value="Genomic_DNA"/>
</dbReference>
<protein>
    <submittedName>
        <fullName evidence="2">Uncharacterized protein</fullName>
    </submittedName>
</protein>
<comment type="caution">
    <text evidence="2">The sequence shown here is derived from an EMBL/GenBank/DDBJ whole genome shotgun (WGS) entry which is preliminary data.</text>
</comment>
<dbReference type="Gene3D" id="1.10.1270.10">
    <property type="entry name" value="TrpR-like"/>
    <property type="match status" value="1"/>
</dbReference>
<feature type="region of interest" description="Disordered" evidence="1">
    <location>
        <begin position="132"/>
        <end position="151"/>
    </location>
</feature>
<sequence>MVNVSKEILEQTELDALFGQLNGTIGQLGAKKSELFLSSFLGAEEKIMLAKRLAAIIMLTHGQSLYLVASALKISTSTAKNYKLSIQEGRYDLLLEAIAKRKARYIELIETIDSILHLGGVLPHYGQTQASEAYQKDREKRSKNLSVNRKV</sequence>
<reference evidence="2 3" key="1">
    <citation type="journal article" date="2016" name="Nat. Commun.">
        <title>Thousands of microbial genomes shed light on interconnected biogeochemical processes in an aquifer system.</title>
        <authorList>
            <person name="Anantharaman K."/>
            <person name="Brown C.T."/>
            <person name="Hug L.A."/>
            <person name="Sharon I."/>
            <person name="Castelle C.J."/>
            <person name="Probst A.J."/>
            <person name="Thomas B.C."/>
            <person name="Singh A."/>
            <person name="Wilkins M.J."/>
            <person name="Karaoz U."/>
            <person name="Brodie E.L."/>
            <person name="Williams K.H."/>
            <person name="Hubbard S.S."/>
            <person name="Banfield J.F."/>
        </authorList>
    </citation>
    <scope>NUCLEOTIDE SEQUENCE [LARGE SCALE GENOMIC DNA]</scope>
</reference>
<dbReference type="AlphaFoldDB" id="A0A1F6FPQ4"/>
<organism evidence="2 3">
    <name type="scientific">Candidatus Kaiserbacteria bacterium RIFOXYD1_FULL_42_15</name>
    <dbReference type="NCBI Taxonomy" id="1798532"/>
    <lineage>
        <taxon>Bacteria</taxon>
        <taxon>Candidatus Kaiseribacteriota</taxon>
    </lineage>
</organism>